<comment type="caution">
    <text evidence="3">The sequence shown here is derived from an EMBL/GenBank/DDBJ whole genome shotgun (WGS) entry which is preliminary data.</text>
</comment>
<sequence length="335" mass="37604">MAEQLHFLLVPLMSHSHISPLTDFAKVLARQGVFVSIVTTTLNAIRYKGVIDNAKAQNLRIQMIPIKFPCQEAGLPDGCESVEALTSKPSCIVSSIAIPRTSKVAKKFKIPNYNFEPGSCFTLLCDHNIRAHLQESVVSDFEPFLVPDIPHEIEFTKAQLPGCTTAKDSDDSDHVNQVNQVRNSARAILMKSFEELEPWYLDGCRKIYGKVWCVGSFTLCKKEVSERSDRSNKAASIDGHYCLAWLDSMKPKSVIYACFGSLCRISLGQIKEIGLGLEAANFPFIWVIRKQDYSAEVEKWLVEDRLEERVRERGLIIRGWAEQVLILSHPSVGGF</sequence>
<evidence type="ECO:0000313" key="3">
    <source>
        <dbReference type="EMBL" id="KAL0392658.1"/>
    </source>
</evidence>
<dbReference type="GO" id="GO:0035251">
    <property type="term" value="F:UDP-glucosyltransferase activity"/>
    <property type="evidence" value="ECO:0007669"/>
    <property type="project" value="TreeGrafter"/>
</dbReference>
<reference evidence="3" key="2">
    <citation type="journal article" date="2024" name="Plant">
        <title>Genomic evolution and insights into agronomic trait innovations of Sesamum species.</title>
        <authorList>
            <person name="Miao H."/>
            <person name="Wang L."/>
            <person name="Qu L."/>
            <person name="Liu H."/>
            <person name="Sun Y."/>
            <person name="Le M."/>
            <person name="Wang Q."/>
            <person name="Wei S."/>
            <person name="Zheng Y."/>
            <person name="Lin W."/>
            <person name="Duan Y."/>
            <person name="Cao H."/>
            <person name="Xiong S."/>
            <person name="Wang X."/>
            <person name="Wei L."/>
            <person name="Li C."/>
            <person name="Ma Q."/>
            <person name="Ju M."/>
            <person name="Zhao R."/>
            <person name="Li G."/>
            <person name="Mu C."/>
            <person name="Tian Q."/>
            <person name="Mei H."/>
            <person name="Zhang T."/>
            <person name="Gao T."/>
            <person name="Zhang H."/>
        </authorList>
    </citation>
    <scope>NUCLEOTIDE SEQUENCE</scope>
    <source>
        <strain evidence="3">G02</strain>
    </source>
</reference>
<dbReference type="SUPFAM" id="SSF53756">
    <property type="entry name" value="UDP-Glycosyltransferase/glycogen phosphorylase"/>
    <property type="match status" value="1"/>
</dbReference>
<dbReference type="AlphaFoldDB" id="A0AAW2SLQ6"/>
<organism evidence="3">
    <name type="scientific">Sesamum radiatum</name>
    <name type="common">Black benniseed</name>
    <dbReference type="NCBI Taxonomy" id="300843"/>
    <lineage>
        <taxon>Eukaryota</taxon>
        <taxon>Viridiplantae</taxon>
        <taxon>Streptophyta</taxon>
        <taxon>Embryophyta</taxon>
        <taxon>Tracheophyta</taxon>
        <taxon>Spermatophyta</taxon>
        <taxon>Magnoliopsida</taxon>
        <taxon>eudicotyledons</taxon>
        <taxon>Gunneridae</taxon>
        <taxon>Pentapetalae</taxon>
        <taxon>asterids</taxon>
        <taxon>lamiids</taxon>
        <taxon>Lamiales</taxon>
        <taxon>Pedaliaceae</taxon>
        <taxon>Sesamum</taxon>
    </lineage>
</organism>
<reference evidence="3" key="1">
    <citation type="submission" date="2020-06" db="EMBL/GenBank/DDBJ databases">
        <authorList>
            <person name="Li T."/>
            <person name="Hu X."/>
            <person name="Zhang T."/>
            <person name="Song X."/>
            <person name="Zhang H."/>
            <person name="Dai N."/>
            <person name="Sheng W."/>
            <person name="Hou X."/>
            <person name="Wei L."/>
        </authorList>
    </citation>
    <scope>NUCLEOTIDE SEQUENCE</scope>
    <source>
        <strain evidence="3">G02</strain>
        <tissue evidence="3">Leaf</tissue>
    </source>
</reference>
<evidence type="ECO:0000256" key="1">
    <source>
        <dbReference type="ARBA" id="ARBA00009995"/>
    </source>
</evidence>
<dbReference type="PANTHER" id="PTHR48047">
    <property type="entry name" value="GLYCOSYLTRANSFERASE"/>
    <property type="match status" value="1"/>
</dbReference>
<dbReference type="InterPro" id="IPR002213">
    <property type="entry name" value="UDP_glucos_trans"/>
</dbReference>
<comment type="similarity">
    <text evidence="1">Belongs to the UDP-glycosyltransferase family.</text>
</comment>
<protein>
    <submittedName>
        <fullName evidence="3">UDP-glycosyltransferase 73C3</fullName>
    </submittedName>
</protein>
<dbReference type="Gene3D" id="3.40.50.2000">
    <property type="entry name" value="Glycogen Phosphorylase B"/>
    <property type="match status" value="2"/>
</dbReference>
<dbReference type="EMBL" id="JACGWJ010000010">
    <property type="protein sequence ID" value="KAL0392658.1"/>
    <property type="molecule type" value="Genomic_DNA"/>
</dbReference>
<keyword evidence="2" id="KW-0808">Transferase</keyword>
<gene>
    <name evidence="3" type="ORF">Sradi_2488600</name>
</gene>
<dbReference type="PANTHER" id="PTHR48047:SF182">
    <property type="entry name" value="GLYCOSYLTRANSFERASE"/>
    <property type="match status" value="1"/>
</dbReference>
<accession>A0AAW2SLQ6</accession>
<name>A0AAW2SLQ6_SESRA</name>
<dbReference type="CDD" id="cd03784">
    <property type="entry name" value="GT1_Gtf-like"/>
    <property type="match status" value="1"/>
</dbReference>
<evidence type="ECO:0000256" key="2">
    <source>
        <dbReference type="ARBA" id="ARBA00022679"/>
    </source>
</evidence>
<proteinExistence type="inferred from homology"/>